<dbReference type="PATRIC" id="fig|29343.3.peg.153"/>
<dbReference type="InterPro" id="IPR059180">
    <property type="entry name" value="3D_YorM"/>
</dbReference>
<dbReference type="InterPro" id="IPR051933">
    <property type="entry name" value="Resuscitation_pf_RpfB"/>
</dbReference>
<dbReference type="Gene3D" id="2.40.40.10">
    <property type="entry name" value="RlpA-like domain"/>
    <property type="match status" value="1"/>
</dbReference>
<sequence>MDNVAGNIKVRRSLPAVFSAICEAMPKIDIKKTAVMLCPFGAALAAGAVMLNMKHVKIVTPDKTANLITFKASVSDILNSAGIIPSENDKILLSVNDDNNVTIKVLPAFKVTVTADNQIKTLMTADGTVADILKQANIKLGPEDILNMPKDAKVKPNDNIVVSRVTYETKVSYVSVPFKTETQTTINLKKGVQKVIQEGKEGQNAITKRIKLVNGKAVQEEIIGESVVTQPVNKKILIGTASSTPVSNVVSPSSLKLDKKGVPLHYSHCYKGKATAYYAKPGTKTSTGRTVKVGYVAVDPSKIPYGSKLYIMTPDGSYVYGYAIAADTGAFVHNGSGIIADLFMPSREACRKFGARTVLIYVLN</sequence>
<dbReference type="SMART" id="SM01208">
    <property type="entry name" value="G5"/>
    <property type="match status" value="1"/>
</dbReference>
<dbReference type="InterPro" id="IPR010611">
    <property type="entry name" value="3D_dom"/>
</dbReference>
<evidence type="ECO:0000313" key="4">
    <source>
        <dbReference type="Proteomes" id="UP000032431"/>
    </source>
</evidence>
<dbReference type="Pfam" id="PF06725">
    <property type="entry name" value="3D"/>
    <property type="match status" value="1"/>
</dbReference>
<dbReference type="GO" id="GO:0019867">
    <property type="term" value="C:outer membrane"/>
    <property type="evidence" value="ECO:0007669"/>
    <property type="project" value="InterPro"/>
</dbReference>
<dbReference type="Gene3D" id="2.20.230.10">
    <property type="entry name" value="Resuscitation-promoting factor rpfb"/>
    <property type="match status" value="1"/>
</dbReference>
<protein>
    <recommendedName>
        <fullName evidence="2">G5 domain-containing protein</fullName>
    </recommendedName>
</protein>
<dbReference type="PANTHER" id="PTHR39160">
    <property type="entry name" value="CELL WALL-BINDING PROTEIN YOCH"/>
    <property type="match status" value="1"/>
</dbReference>
<dbReference type="EMBL" id="LM995447">
    <property type="protein sequence ID" value="CDZ23294.1"/>
    <property type="molecule type" value="Genomic_DNA"/>
</dbReference>
<evidence type="ECO:0000256" key="1">
    <source>
        <dbReference type="ARBA" id="ARBA00022729"/>
    </source>
</evidence>
<evidence type="ECO:0000313" key="3">
    <source>
        <dbReference type="EMBL" id="CDZ23294.1"/>
    </source>
</evidence>
<dbReference type="InterPro" id="IPR007137">
    <property type="entry name" value="DUF348"/>
</dbReference>
<evidence type="ECO:0000259" key="2">
    <source>
        <dbReference type="PROSITE" id="PS51109"/>
    </source>
</evidence>
<feature type="domain" description="G5" evidence="2">
    <location>
        <begin position="162"/>
        <end position="242"/>
    </location>
</feature>
<dbReference type="GO" id="GO:0009254">
    <property type="term" value="P:peptidoglycan turnover"/>
    <property type="evidence" value="ECO:0007669"/>
    <property type="project" value="InterPro"/>
</dbReference>
<dbReference type="PROSITE" id="PS51109">
    <property type="entry name" value="G5"/>
    <property type="match status" value="1"/>
</dbReference>
<dbReference type="AlphaFoldDB" id="A0A078KQA3"/>
<dbReference type="GO" id="GO:0004553">
    <property type="term" value="F:hydrolase activity, hydrolyzing O-glycosyl compounds"/>
    <property type="evidence" value="ECO:0007669"/>
    <property type="project" value="InterPro"/>
</dbReference>
<dbReference type="InterPro" id="IPR011098">
    <property type="entry name" value="G5_dom"/>
</dbReference>
<keyword evidence="4" id="KW-1185">Reference proteome</keyword>
<gene>
    <name evidence="3" type="ORF">CCDG5_0150</name>
</gene>
<name>A0A078KQA3_9FIRM</name>
<dbReference type="CDD" id="cd14667">
    <property type="entry name" value="3D_containing_proteins"/>
    <property type="match status" value="1"/>
</dbReference>
<dbReference type="STRING" id="29343.CCDG5_0150"/>
<keyword evidence="1" id="KW-0732">Signal</keyword>
<dbReference type="KEGG" id="ccel:CCDG5_0150"/>
<dbReference type="InterPro" id="IPR036908">
    <property type="entry name" value="RlpA-like_sf"/>
</dbReference>
<reference evidence="4" key="1">
    <citation type="submission" date="2014-07" db="EMBL/GenBank/DDBJ databases">
        <authorList>
            <person name="Wibberg D."/>
        </authorList>
    </citation>
    <scope>NUCLEOTIDE SEQUENCE [LARGE SCALE GENOMIC DNA]</scope>
    <source>
        <strain evidence="4">DG5</strain>
    </source>
</reference>
<proteinExistence type="predicted"/>
<dbReference type="HOGENOM" id="CLU_036884_0_0_9"/>
<dbReference type="PANTHER" id="PTHR39160:SF4">
    <property type="entry name" value="RESUSCITATION-PROMOTING FACTOR RPFB"/>
    <property type="match status" value="1"/>
</dbReference>
<dbReference type="Proteomes" id="UP000032431">
    <property type="component" value="Chromosome I"/>
</dbReference>
<dbReference type="Pfam" id="PF07501">
    <property type="entry name" value="G5"/>
    <property type="match status" value="1"/>
</dbReference>
<dbReference type="Pfam" id="PF03990">
    <property type="entry name" value="DUF348"/>
    <property type="match status" value="2"/>
</dbReference>
<organism evidence="3 4">
    <name type="scientific">[Clostridium] cellulosi</name>
    <dbReference type="NCBI Taxonomy" id="29343"/>
    <lineage>
        <taxon>Bacteria</taxon>
        <taxon>Bacillati</taxon>
        <taxon>Bacillota</taxon>
        <taxon>Clostridia</taxon>
        <taxon>Eubacteriales</taxon>
        <taxon>Oscillospiraceae</taxon>
        <taxon>Oscillospiraceae incertae sedis</taxon>
    </lineage>
</organism>
<accession>A0A078KQA3</accession>